<dbReference type="InterPro" id="IPR018841">
    <property type="entry name" value="DUF2442"/>
</dbReference>
<evidence type="ECO:0000313" key="1">
    <source>
        <dbReference type="EMBL" id="PRY40150.1"/>
    </source>
</evidence>
<sequence>MMNPRVLSVQPTTDFQLLIHFTNQERKVFDVKPYLSVGVFRALQDITLFNQVKPFNGTVVWPNNLDIDPDTLYLDGEPAN</sequence>
<comment type="caution">
    <text evidence="1">The sequence shown here is derived from an EMBL/GenBank/DDBJ whole genome shotgun (WGS) entry which is preliminary data.</text>
</comment>
<accession>A0A2T0T398</accession>
<reference evidence="1 2" key="1">
    <citation type="submission" date="2018-03" db="EMBL/GenBank/DDBJ databases">
        <title>Genomic Encyclopedia of Archaeal and Bacterial Type Strains, Phase II (KMG-II): from individual species to whole genera.</title>
        <authorList>
            <person name="Goeker M."/>
        </authorList>
    </citation>
    <scope>NUCLEOTIDE SEQUENCE [LARGE SCALE GENOMIC DNA]</scope>
    <source>
        <strain evidence="1 2">DSM 28354</strain>
    </source>
</reference>
<evidence type="ECO:0000313" key="2">
    <source>
        <dbReference type="Proteomes" id="UP000238375"/>
    </source>
</evidence>
<dbReference type="EMBL" id="PVTE01000007">
    <property type="protein sequence ID" value="PRY40150.1"/>
    <property type="molecule type" value="Genomic_DNA"/>
</dbReference>
<dbReference type="AlphaFoldDB" id="A0A2T0T398"/>
<proteinExistence type="predicted"/>
<dbReference type="SUPFAM" id="SSF143880">
    <property type="entry name" value="NE0471 N-terminal domain-like"/>
    <property type="match status" value="1"/>
</dbReference>
<dbReference type="Proteomes" id="UP000238375">
    <property type="component" value="Unassembled WGS sequence"/>
</dbReference>
<name>A0A2T0T398_9BACT</name>
<dbReference type="Pfam" id="PF10387">
    <property type="entry name" value="DUF2442"/>
    <property type="match status" value="1"/>
</dbReference>
<gene>
    <name evidence="1" type="ORF">CLV58_107244</name>
</gene>
<dbReference type="Gene3D" id="3.30.2020.10">
    <property type="entry name" value="NE0471-like N-terminal domain"/>
    <property type="match status" value="1"/>
</dbReference>
<dbReference type="InterPro" id="IPR036782">
    <property type="entry name" value="NE0471-like_N"/>
</dbReference>
<keyword evidence="2" id="KW-1185">Reference proteome</keyword>
<protein>
    <submittedName>
        <fullName evidence="1">Uncharacterized protein DUF2442</fullName>
    </submittedName>
</protein>
<dbReference type="RefSeq" id="WP_342748903.1">
    <property type="nucleotide sequence ID" value="NZ_PVTE01000007.1"/>
</dbReference>
<organism evidence="1 2">
    <name type="scientific">Spirosoma oryzae</name>
    <dbReference type="NCBI Taxonomy" id="1469603"/>
    <lineage>
        <taxon>Bacteria</taxon>
        <taxon>Pseudomonadati</taxon>
        <taxon>Bacteroidota</taxon>
        <taxon>Cytophagia</taxon>
        <taxon>Cytophagales</taxon>
        <taxon>Cytophagaceae</taxon>
        <taxon>Spirosoma</taxon>
    </lineage>
</organism>